<dbReference type="KEGG" id="pgr:PGTG_05865"/>
<protein>
    <submittedName>
        <fullName evidence="1">Uncharacterized protein</fullName>
    </submittedName>
</protein>
<dbReference type="Proteomes" id="UP000008783">
    <property type="component" value="Unassembled WGS sequence"/>
</dbReference>
<name>E3K5X3_PUCGT</name>
<gene>
    <name evidence="1" type="ORF">PGTG_05865</name>
</gene>
<dbReference type="InParanoid" id="E3K5X3"/>
<dbReference type="HOGENOM" id="CLU_2470170_0_0_1"/>
<evidence type="ECO:0000313" key="2">
    <source>
        <dbReference type="Proteomes" id="UP000008783"/>
    </source>
</evidence>
<evidence type="ECO:0000313" key="1">
    <source>
        <dbReference type="EMBL" id="EFP79544.2"/>
    </source>
</evidence>
<dbReference type="RefSeq" id="XP_003323963.2">
    <property type="nucleotide sequence ID" value="XM_003323915.2"/>
</dbReference>
<dbReference type="EMBL" id="DS178273">
    <property type="protein sequence ID" value="EFP79544.2"/>
    <property type="molecule type" value="Genomic_DNA"/>
</dbReference>
<reference evidence="2" key="2">
    <citation type="journal article" date="2011" name="Proc. Natl. Acad. Sci. U.S.A.">
        <title>Obligate biotrophy features unraveled by the genomic analysis of rust fungi.</title>
        <authorList>
            <person name="Duplessis S."/>
            <person name="Cuomo C.A."/>
            <person name="Lin Y.-C."/>
            <person name="Aerts A."/>
            <person name="Tisserant E."/>
            <person name="Veneault-Fourrey C."/>
            <person name="Joly D.L."/>
            <person name="Hacquard S."/>
            <person name="Amselem J."/>
            <person name="Cantarel B.L."/>
            <person name="Chiu R."/>
            <person name="Coutinho P.M."/>
            <person name="Feau N."/>
            <person name="Field M."/>
            <person name="Frey P."/>
            <person name="Gelhaye E."/>
            <person name="Goldberg J."/>
            <person name="Grabherr M.G."/>
            <person name="Kodira C.D."/>
            <person name="Kohler A."/>
            <person name="Kuees U."/>
            <person name="Lindquist E.A."/>
            <person name="Lucas S.M."/>
            <person name="Mago R."/>
            <person name="Mauceli E."/>
            <person name="Morin E."/>
            <person name="Murat C."/>
            <person name="Pangilinan J.L."/>
            <person name="Park R."/>
            <person name="Pearson M."/>
            <person name="Quesneville H."/>
            <person name="Rouhier N."/>
            <person name="Sakthikumar S."/>
            <person name="Salamov A.A."/>
            <person name="Schmutz J."/>
            <person name="Selles B."/>
            <person name="Shapiro H."/>
            <person name="Tanguay P."/>
            <person name="Tuskan G.A."/>
            <person name="Henrissat B."/>
            <person name="Van de Peer Y."/>
            <person name="Rouze P."/>
            <person name="Ellis J.G."/>
            <person name="Dodds P.N."/>
            <person name="Schein J.E."/>
            <person name="Zhong S."/>
            <person name="Hamelin R.C."/>
            <person name="Grigoriev I.V."/>
            <person name="Szabo L.J."/>
            <person name="Martin F."/>
        </authorList>
    </citation>
    <scope>NUCLEOTIDE SEQUENCE [LARGE SCALE GENOMIC DNA]</scope>
    <source>
        <strain evidence="2">CRL 75-36-700-3 / race SCCL</strain>
    </source>
</reference>
<organism evidence="1 2">
    <name type="scientific">Puccinia graminis f. sp. tritici (strain CRL 75-36-700-3 / race SCCL)</name>
    <name type="common">Black stem rust fungus</name>
    <dbReference type="NCBI Taxonomy" id="418459"/>
    <lineage>
        <taxon>Eukaryota</taxon>
        <taxon>Fungi</taxon>
        <taxon>Dikarya</taxon>
        <taxon>Basidiomycota</taxon>
        <taxon>Pucciniomycotina</taxon>
        <taxon>Pucciniomycetes</taxon>
        <taxon>Pucciniales</taxon>
        <taxon>Pucciniaceae</taxon>
        <taxon>Puccinia</taxon>
    </lineage>
</organism>
<proteinExistence type="predicted"/>
<dbReference type="VEuPathDB" id="FungiDB:PGTG_05865"/>
<reference key="1">
    <citation type="submission" date="2007-01" db="EMBL/GenBank/DDBJ databases">
        <title>The Genome Sequence of Puccinia graminis f. sp. tritici Strain CRL 75-36-700-3.</title>
        <authorList>
            <consortium name="The Broad Institute Genome Sequencing Platform"/>
            <person name="Birren B."/>
            <person name="Lander E."/>
            <person name="Galagan J."/>
            <person name="Nusbaum C."/>
            <person name="Devon K."/>
            <person name="Cuomo C."/>
            <person name="Jaffe D."/>
            <person name="Butler J."/>
            <person name="Alvarez P."/>
            <person name="Gnerre S."/>
            <person name="Grabherr M."/>
            <person name="Mauceli E."/>
            <person name="Brockman W."/>
            <person name="Young S."/>
            <person name="LaButti K."/>
            <person name="Sykes S."/>
            <person name="DeCaprio D."/>
            <person name="Crawford M."/>
            <person name="Koehrsen M."/>
            <person name="Engels R."/>
            <person name="Montgomery P."/>
            <person name="Pearson M."/>
            <person name="Howarth C."/>
            <person name="Larson L."/>
            <person name="White J."/>
            <person name="Zeng Q."/>
            <person name="Kodira C."/>
            <person name="Yandava C."/>
            <person name="Alvarado L."/>
            <person name="O'Leary S."/>
            <person name="Szabo L."/>
            <person name="Dean R."/>
            <person name="Schein J."/>
        </authorList>
    </citation>
    <scope>NUCLEOTIDE SEQUENCE</scope>
    <source>
        <strain>CRL 75-36-700-3</strain>
    </source>
</reference>
<dbReference type="AlphaFoldDB" id="E3K5X3"/>
<dbReference type="GeneID" id="10531374"/>
<sequence length="88" mass="9279">MTTRLSSSSLPIEGGLSNAAAAEEHSVTCLLAPTGDALGPGVTMTPNEPAKRKVHAAKAKNRVNSASEWHTLYLIHLTSLLGEMLRKA</sequence>
<keyword evidence="2" id="KW-1185">Reference proteome</keyword>
<accession>E3K5X3</accession>